<dbReference type="GO" id="GO:0051301">
    <property type="term" value="P:cell division"/>
    <property type="evidence" value="ECO:0007669"/>
    <property type="project" value="UniProtKB-KW"/>
</dbReference>
<dbReference type="GO" id="GO:0071555">
    <property type="term" value="P:cell wall organization"/>
    <property type="evidence" value="ECO:0007669"/>
    <property type="project" value="UniProtKB-KW"/>
</dbReference>
<dbReference type="UniPathway" id="UPA00219"/>
<proteinExistence type="inferred from homology"/>
<comment type="function">
    <text evidence="10">Cell wall formation. Catalyzes the transfer of a GlcNAc subunit on undecaprenyl-pyrophosphoryl-MurNAc-pentapeptide (lipid intermediate I) to form undecaprenyl-pyrophosphoryl-MurNAc-(pentapeptide)GlcNAc (lipid intermediate II).</text>
</comment>
<evidence type="ECO:0000256" key="5">
    <source>
        <dbReference type="ARBA" id="ARBA00022960"/>
    </source>
</evidence>
<evidence type="ECO:0000256" key="4">
    <source>
        <dbReference type="ARBA" id="ARBA00022679"/>
    </source>
</evidence>
<keyword evidence="4 10" id="KW-0808">Transferase</keyword>
<comment type="caution">
    <text evidence="10">Lacks conserved residue(s) required for the propagation of feature annotation.</text>
</comment>
<gene>
    <name evidence="10" type="primary">murG</name>
    <name evidence="13" type="ORF">C8E02_1437</name>
</gene>
<dbReference type="EMBL" id="RBID01000013">
    <property type="protein sequence ID" value="RKQ60093.1"/>
    <property type="molecule type" value="Genomic_DNA"/>
</dbReference>
<protein>
    <recommendedName>
        <fullName evidence="10">UDP-N-acetylglucosamine--N-acetylmuramyl-(pentapeptide) pyrophosphoryl-undecaprenol N-acetylglucosamine transferase</fullName>
        <ecNumber evidence="10">2.4.1.227</ecNumber>
    </recommendedName>
    <alternativeName>
        <fullName evidence="10">Undecaprenyl-PP-MurNAc-pentapeptide-UDPGlcNAc GlcNAc transferase</fullName>
    </alternativeName>
</protein>
<evidence type="ECO:0000256" key="3">
    <source>
        <dbReference type="ARBA" id="ARBA00022676"/>
    </source>
</evidence>
<dbReference type="GO" id="GO:0051991">
    <property type="term" value="F:UDP-N-acetyl-D-glucosamine:N-acetylmuramoyl-L-alanyl-D-glutamyl-meso-2,6-diaminopimelyl-D-alanyl-D-alanine-diphosphoundecaprenol 4-beta-N-acetylglucosaminlytransferase activity"/>
    <property type="evidence" value="ECO:0007669"/>
    <property type="project" value="RHEA"/>
</dbReference>
<evidence type="ECO:0000256" key="9">
    <source>
        <dbReference type="ARBA" id="ARBA00023316"/>
    </source>
</evidence>
<keyword evidence="2 10" id="KW-0132">Cell division</keyword>
<dbReference type="InterPro" id="IPR004276">
    <property type="entry name" value="GlycoTrans_28_N"/>
</dbReference>
<dbReference type="Pfam" id="PF04101">
    <property type="entry name" value="Glyco_tran_28_C"/>
    <property type="match status" value="1"/>
</dbReference>
<dbReference type="HAMAP" id="MF_00033">
    <property type="entry name" value="MurG"/>
    <property type="match status" value="1"/>
</dbReference>
<dbReference type="Pfam" id="PF03033">
    <property type="entry name" value="Glyco_transf_28"/>
    <property type="match status" value="1"/>
</dbReference>
<dbReference type="InterPro" id="IPR007235">
    <property type="entry name" value="Glyco_trans_28_C"/>
</dbReference>
<comment type="caution">
    <text evidence="13">The sequence shown here is derived from an EMBL/GenBank/DDBJ whole genome shotgun (WGS) entry which is preliminary data.</text>
</comment>
<dbReference type="GO" id="GO:0005975">
    <property type="term" value="P:carbohydrate metabolic process"/>
    <property type="evidence" value="ECO:0007669"/>
    <property type="project" value="InterPro"/>
</dbReference>
<dbReference type="NCBIfam" id="TIGR01133">
    <property type="entry name" value="murG"/>
    <property type="match status" value="1"/>
</dbReference>
<comment type="similarity">
    <text evidence="10">Belongs to the glycosyltransferase 28 family. MurG subfamily.</text>
</comment>
<keyword evidence="8 10" id="KW-0131">Cell cycle</keyword>
<dbReference type="GO" id="GO:0008360">
    <property type="term" value="P:regulation of cell shape"/>
    <property type="evidence" value="ECO:0007669"/>
    <property type="project" value="UniProtKB-KW"/>
</dbReference>
<dbReference type="GO" id="GO:0009252">
    <property type="term" value="P:peptidoglycan biosynthetic process"/>
    <property type="evidence" value="ECO:0007669"/>
    <property type="project" value="UniProtKB-UniRule"/>
</dbReference>
<keyword evidence="6 10" id="KW-0573">Peptidoglycan synthesis</keyword>
<sequence length="363" mass="38017">MTKRTVMVMAAGTGGHIVPGIAVARELQQRGWQVLWVGTERGMENKLVPPTGIPLIRLAFHGVRGKGLLGSVKGVLQLGAAFVRSLKLMFEHRPDVILGMGGYVCLPTGLAGALLWKPLVMVNADAGLLLSNKALLPFADHLACGFDGEAARLNKAVVTGNPVRAEIEQMTPPAERFAGRTGPLRVLVVGGSLGAKVLNDTLPQALALLPAEARPLLTHQTGDKNFDAVQAAYAAAGLKVGRDVTLLPFIDNMAALLADCDVILCRAGAITISELCAAGVPSILVPLVVSTTSHQRDNAAWMAAHGAAIHLPQQDMNPQQLAALLAGLTRPQLLQMAEQARTLAKPAAAAKVADLCQALADTE</sequence>
<dbReference type="Proteomes" id="UP000279384">
    <property type="component" value="Unassembled WGS sequence"/>
</dbReference>
<feature type="binding site" evidence="10">
    <location>
        <begin position="13"/>
        <end position="15"/>
    </location>
    <ligand>
        <name>UDP-N-acetyl-alpha-D-glucosamine</name>
        <dbReference type="ChEBI" id="CHEBI:57705"/>
    </ligand>
</feature>
<dbReference type="EC" id="2.4.1.227" evidence="10"/>
<evidence type="ECO:0000256" key="2">
    <source>
        <dbReference type="ARBA" id="ARBA00022618"/>
    </source>
</evidence>
<keyword evidence="9 10" id="KW-0961">Cell wall biogenesis/degradation</keyword>
<keyword evidence="1 10" id="KW-1003">Cell membrane</keyword>
<dbReference type="GO" id="GO:0005886">
    <property type="term" value="C:plasma membrane"/>
    <property type="evidence" value="ECO:0007669"/>
    <property type="project" value="UniProtKB-SubCell"/>
</dbReference>
<dbReference type="AlphaFoldDB" id="A0A495BG58"/>
<evidence type="ECO:0000256" key="1">
    <source>
        <dbReference type="ARBA" id="ARBA00022475"/>
    </source>
</evidence>
<dbReference type="GO" id="GO:0050511">
    <property type="term" value="F:undecaprenyldiphospho-muramoylpentapeptide beta-N-acetylglucosaminyltransferase activity"/>
    <property type="evidence" value="ECO:0007669"/>
    <property type="project" value="UniProtKB-UniRule"/>
</dbReference>
<feature type="domain" description="Glycosyl transferase family 28 C-terminal" evidence="12">
    <location>
        <begin position="186"/>
        <end position="346"/>
    </location>
</feature>
<dbReference type="RefSeq" id="WP_120810233.1">
    <property type="nucleotide sequence ID" value="NZ_RBID01000013.1"/>
</dbReference>
<evidence type="ECO:0000256" key="6">
    <source>
        <dbReference type="ARBA" id="ARBA00022984"/>
    </source>
</evidence>
<evidence type="ECO:0000313" key="13">
    <source>
        <dbReference type="EMBL" id="RKQ60093.1"/>
    </source>
</evidence>
<evidence type="ECO:0000256" key="10">
    <source>
        <dbReference type="HAMAP-Rule" id="MF_00033"/>
    </source>
</evidence>
<evidence type="ECO:0000313" key="14">
    <source>
        <dbReference type="Proteomes" id="UP000279384"/>
    </source>
</evidence>
<dbReference type="PANTHER" id="PTHR21015:SF22">
    <property type="entry name" value="GLYCOSYLTRANSFERASE"/>
    <property type="match status" value="1"/>
</dbReference>
<accession>A0A495BG58</accession>
<dbReference type="Gene3D" id="3.40.50.2000">
    <property type="entry name" value="Glycogen Phosphorylase B"/>
    <property type="match status" value="2"/>
</dbReference>
<feature type="binding site" evidence="10">
    <location>
        <position position="250"/>
    </location>
    <ligand>
        <name>UDP-N-acetyl-alpha-D-glucosamine</name>
        <dbReference type="ChEBI" id="CHEBI:57705"/>
    </ligand>
</feature>
<evidence type="ECO:0000256" key="8">
    <source>
        <dbReference type="ARBA" id="ARBA00023306"/>
    </source>
</evidence>
<feature type="binding site" evidence="10">
    <location>
        <position position="295"/>
    </location>
    <ligand>
        <name>UDP-N-acetyl-alpha-D-glucosamine</name>
        <dbReference type="ChEBI" id="CHEBI:57705"/>
    </ligand>
</feature>
<name>A0A495BG58_VOGIN</name>
<organism evidence="13 14">
    <name type="scientific">Vogesella indigofera</name>
    <name type="common">Pseudomonas indigofera</name>
    <dbReference type="NCBI Taxonomy" id="45465"/>
    <lineage>
        <taxon>Bacteria</taxon>
        <taxon>Pseudomonadati</taxon>
        <taxon>Pseudomonadota</taxon>
        <taxon>Betaproteobacteria</taxon>
        <taxon>Neisseriales</taxon>
        <taxon>Chromobacteriaceae</taxon>
        <taxon>Vogesella</taxon>
    </lineage>
</organism>
<keyword evidence="5 10" id="KW-0133">Cell shape</keyword>
<comment type="catalytic activity">
    <reaction evidence="10">
        <text>di-trans,octa-cis-undecaprenyl diphospho-N-acetyl-alpha-D-muramoyl-L-alanyl-D-glutamyl-meso-2,6-diaminopimeloyl-D-alanyl-D-alanine + UDP-N-acetyl-alpha-D-glucosamine = di-trans,octa-cis-undecaprenyl diphospho-[N-acetyl-alpha-D-glucosaminyl-(1-&gt;4)]-N-acetyl-alpha-D-muramoyl-L-alanyl-D-glutamyl-meso-2,6-diaminopimeloyl-D-alanyl-D-alanine + UDP + H(+)</text>
        <dbReference type="Rhea" id="RHEA:31227"/>
        <dbReference type="ChEBI" id="CHEBI:15378"/>
        <dbReference type="ChEBI" id="CHEBI:57705"/>
        <dbReference type="ChEBI" id="CHEBI:58223"/>
        <dbReference type="ChEBI" id="CHEBI:61387"/>
        <dbReference type="ChEBI" id="CHEBI:61388"/>
        <dbReference type="EC" id="2.4.1.227"/>
    </reaction>
</comment>
<dbReference type="PANTHER" id="PTHR21015">
    <property type="entry name" value="UDP-N-ACETYLGLUCOSAMINE--N-ACETYLMURAMYL-(PENTAPEPTIDE) PYROPHOSPHORYL-UNDECAPRENOL N-ACETYLGLUCOSAMINE TRANSFERASE 1"/>
    <property type="match status" value="1"/>
</dbReference>
<comment type="subcellular location">
    <subcellularLocation>
        <location evidence="10">Cell membrane</location>
        <topology evidence="10">Peripheral membrane protein</topology>
        <orientation evidence="10">Cytoplasmic side</orientation>
    </subcellularLocation>
</comment>
<feature type="binding site" evidence="10">
    <location>
        <position position="192"/>
    </location>
    <ligand>
        <name>UDP-N-acetyl-alpha-D-glucosamine</name>
        <dbReference type="ChEBI" id="CHEBI:57705"/>
    </ligand>
</feature>
<keyword evidence="3 10" id="KW-0328">Glycosyltransferase</keyword>
<dbReference type="InterPro" id="IPR006009">
    <property type="entry name" value="GlcNAc_MurG"/>
</dbReference>
<keyword evidence="7 10" id="KW-0472">Membrane</keyword>
<dbReference type="SUPFAM" id="SSF53756">
    <property type="entry name" value="UDP-Glycosyltransferase/glycogen phosphorylase"/>
    <property type="match status" value="1"/>
</dbReference>
<evidence type="ECO:0000259" key="11">
    <source>
        <dbReference type="Pfam" id="PF03033"/>
    </source>
</evidence>
<feature type="binding site" evidence="10">
    <location>
        <position position="164"/>
    </location>
    <ligand>
        <name>UDP-N-acetyl-alpha-D-glucosamine</name>
        <dbReference type="ChEBI" id="CHEBI:57705"/>
    </ligand>
</feature>
<feature type="domain" description="Glycosyltransferase family 28 N-terminal" evidence="11">
    <location>
        <begin position="6"/>
        <end position="141"/>
    </location>
</feature>
<dbReference type="CDD" id="cd03785">
    <property type="entry name" value="GT28_MurG"/>
    <property type="match status" value="1"/>
</dbReference>
<reference evidence="13 14" key="1">
    <citation type="submission" date="2018-10" db="EMBL/GenBank/DDBJ databases">
        <title>Genomic Encyclopedia of Type Strains, Phase IV (KMG-IV): sequencing the most valuable type-strain genomes for metagenomic binning, comparative biology and taxonomic classification.</title>
        <authorList>
            <person name="Goeker M."/>
        </authorList>
    </citation>
    <scope>NUCLEOTIDE SEQUENCE [LARGE SCALE GENOMIC DNA]</scope>
    <source>
        <strain evidence="13 14">DSM 3303</strain>
    </source>
</reference>
<evidence type="ECO:0000256" key="7">
    <source>
        <dbReference type="ARBA" id="ARBA00023136"/>
    </source>
</evidence>
<evidence type="ECO:0000259" key="12">
    <source>
        <dbReference type="Pfam" id="PF04101"/>
    </source>
</evidence>
<comment type="pathway">
    <text evidence="10">Cell wall biogenesis; peptidoglycan biosynthesis.</text>
</comment>